<name>F4SDW1_MELLP</name>
<protein>
    <submittedName>
        <fullName evidence="1">Uncharacterized protein</fullName>
    </submittedName>
</protein>
<dbReference type="RefSeq" id="XP_007419565.1">
    <property type="nucleotide sequence ID" value="XM_007419503.1"/>
</dbReference>
<reference evidence="2" key="1">
    <citation type="journal article" date="2011" name="Proc. Natl. Acad. Sci. U.S.A.">
        <title>Obligate biotrophy features unraveled by the genomic analysis of rust fungi.</title>
        <authorList>
            <person name="Duplessis S."/>
            <person name="Cuomo C.A."/>
            <person name="Lin Y.-C."/>
            <person name="Aerts A."/>
            <person name="Tisserant E."/>
            <person name="Veneault-Fourrey C."/>
            <person name="Joly D.L."/>
            <person name="Hacquard S."/>
            <person name="Amselem J."/>
            <person name="Cantarel B.L."/>
            <person name="Chiu R."/>
            <person name="Coutinho P.M."/>
            <person name="Feau N."/>
            <person name="Field M."/>
            <person name="Frey P."/>
            <person name="Gelhaye E."/>
            <person name="Goldberg J."/>
            <person name="Grabherr M.G."/>
            <person name="Kodira C.D."/>
            <person name="Kohler A."/>
            <person name="Kuees U."/>
            <person name="Lindquist E.A."/>
            <person name="Lucas S.M."/>
            <person name="Mago R."/>
            <person name="Mauceli E."/>
            <person name="Morin E."/>
            <person name="Murat C."/>
            <person name="Pangilinan J.L."/>
            <person name="Park R."/>
            <person name="Pearson M."/>
            <person name="Quesneville H."/>
            <person name="Rouhier N."/>
            <person name="Sakthikumar S."/>
            <person name="Salamov A.A."/>
            <person name="Schmutz J."/>
            <person name="Selles B."/>
            <person name="Shapiro H."/>
            <person name="Tanguay P."/>
            <person name="Tuskan G.A."/>
            <person name="Henrissat B."/>
            <person name="Van de Peer Y."/>
            <person name="Rouze P."/>
            <person name="Ellis J.G."/>
            <person name="Dodds P.N."/>
            <person name="Schein J.E."/>
            <person name="Zhong S."/>
            <person name="Hamelin R.C."/>
            <person name="Grigoriev I.V."/>
            <person name="Szabo L.J."/>
            <person name="Martin F."/>
        </authorList>
    </citation>
    <scope>NUCLEOTIDE SEQUENCE [LARGE SCALE GENOMIC DNA]</scope>
    <source>
        <strain evidence="2">98AG31 / pathotype 3-4-7</strain>
    </source>
</reference>
<gene>
    <name evidence="1" type="ORF">MELLADRAFT_114543</name>
</gene>
<sequence length="209" mass="24450">MTFDWKAPDKDIWNRTIATFVVKHWRYAYTQGAFNKESITPSHDTVTNCMGIVLRWIRGRTVDIRQCRRSPDKILQKETRRKKRVLFKYRVDSLSRLLKSSKLDNLTSEIMPNVDCCSDTEWDPEETRYPSVGLEWRSEQYTKILHQIDGISFKYCSSTRGPAHACKRFDQCRNEATHTNPQASVCIRGTQVQIEKFIAIQSVNLLKNN</sequence>
<dbReference type="OrthoDB" id="2498244at2759"/>
<evidence type="ECO:0000313" key="1">
    <source>
        <dbReference type="EMBL" id="EGF97162.1"/>
    </source>
</evidence>
<dbReference type="InParanoid" id="F4SDW1"/>
<evidence type="ECO:0000313" key="2">
    <source>
        <dbReference type="Proteomes" id="UP000001072"/>
    </source>
</evidence>
<dbReference type="KEGG" id="mlr:MELLADRAFT_114543"/>
<dbReference type="GeneID" id="18925384"/>
<dbReference type="Proteomes" id="UP000001072">
    <property type="component" value="Unassembled WGS sequence"/>
</dbReference>
<accession>F4SDW1</accession>
<organism evidence="2">
    <name type="scientific">Melampsora larici-populina (strain 98AG31 / pathotype 3-4-7)</name>
    <name type="common">Poplar leaf rust fungus</name>
    <dbReference type="NCBI Taxonomy" id="747676"/>
    <lineage>
        <taxon>Eukaryota</taxon>
        <taxon>Fungi</taxon>
        <taxon>Dikarya</taxon>
        <taxon>Basidiomycota</taxon>
        <taxon>Pucciniomycotina</taxon>
        <taxon>Pucciniomycetes</taxon>
        <taxon>Pucciniales</taxon>
        <taxon>Melampsoraceae</taxon>
        <taxon>Melampsora</taxon>
    </lineage>
</organism>
<keyword evidence="2" id="KW-1185">Reference proteome</keyword>
<proteinExistence type="predicted"/>
<dbReference type="AlphaFoldDB" id="F4SDW1"/>
<dbReference type="HOGENOM" id="CLU_1315657_0_0_1"/>
<dbReference type="VEuPathDB" id="FungiDB:MELLADRAFT_114543"/>
<dbReference type="EMBL" id="GL883303">
    <property type="protein sequence ID" value="EGF97162.1"/>
    <property type="molecule type" value="Genomic_DNA"/>
</dbReference>